<evidence type="ECO:0000313" key="6">
    <source>
        <dbReference type="EMBL" id="TYA14913.1"/>
    </source>
</evidence>
<evidence type="ECO:0000256" key="2">
    <source>
        <dbReference type="ARBA" id="ARBA00006739"/>
    </source>
</evidence>
<dbReference type="AlphaFoldDB" id="A0A5D0CYU7"/>
<dbReference type="EMBL" id="VSDO01000001">
    <property type="protein sequence ID" value="TYA14913.1"/>
    <property type="molecule type" value="Genomic_DNA"/>
</dbReference>
<keyword evidence="3" id="KW-0328">Glycosyltransferase</keyword>
<keyword evidence="7" id="KW-1185">Reference proteome</keyword>
<protein>
    <submittedName>
        <fullName evidence="6">Glycosyltransferase family 2 protein</fullName>
    </submittedName>
</protein>
<accession>A0A5D0CYU7</accession>
<dbReference type="Proteomes" id="UP000325218">
    <property type="component" value="Unassembled WGS sequence"/>
</dbReference>
<proteinExistence type="inferred from homology"/>
<sequence>MSSQPMVSIIMTVKNNGIDLFMAMESLKVSQTSIPYELILVNEGSVDGCCDFLMNYHFPRPFRLLKGQTGVPSRNLGAAHAFGTYLIFCTPRLYFEDHWMEALLAPILEGEAEAVSPRMEIHESSRFAPELRYDGELLRSMEQYPWRTEDEALAWLSPECFAISREKFKEIGGVEEGFIGKGLETSELSLRTWLLGGRCRLVSETALMIVYRQNFPIDDRALQWGSDLLRLAELHFREDRITACRDLVARVFGAEAMKQSEEIARTAAFSRDKYETRRLRDDSWFFGHFGIPV</sequence>
<dbReference type="OrthoDB" id="396512at2"/>
<reference evidence="6 7" key="1">
    <citation type="submission" date="2019-08" db="EMBL/GenBank/DDBJ databases">
        <title>Genome sequencing of Paenibacillus faecis DSM 23593(T).</title>
        <authorList>
            <person name="Kook J.-K."/>
            <person name="Park S.-N."/>
            <person name="Lim Y.K."/>
        </authorList>
    </citation>
    <scope>NUCLEOTIDE SEQUENCE [LARGE SCALE GENOMIC DNA]</scope>
    <source>
        <strain evidence="6 7">DSM 23593</strain>
    </source>
</reference>
<evidence type="ECO:0000259" key="5">
    <source>
        <dbReference type="Pfam" id="PF00535"/>
    </source>
</evidence>
<dbReference type="Pfam" id="PF00535">
    <property type="entry name" value="Glycos_transf_2"/>
    <property type="match status" value="1"/>
</dbReference>
<dbReference type="PANTHER" id="PTHR43179">
    <property type="entry name" value="RHAMNOSYLTRANSFERASE WBBL"/>
    <property type="match status" value="1"/>
</dbReference>
<dbReference type="SUPFAM" id="SSF53448">
    <property type="entry name" value="Nucleotide-diphospho-sugar transferases"/>
    <property type="match status" value="1"/>
</dbReference>
<evidence type="ECO:0000256" key="1">
    <source>
        <dbReference type="ARBA" id="ARBA00004776"/>
    </source>
</evidence>
<dbReference type="InterPro" id="IPR001173">
    <property type="entry name" value="Glyco_trans_2-like"/>
</dbReference>
<evidence type="ECO:0000313" key="7">
    <source>
        <dbReference type="Proteomes" id="UP000325218"/>
    </source>
</evidence>
<evidence type="ECO:0000256" key="4">
    <source>
        <dbReference type="ARBA" id="ARBA00022679"/>
    </source>
</evidence>
<keyword evidence="4 6" id="KW-0808">Transferase</keyword>
<name>A0A5D0CYU7_9BACL</name>
<dbReference type="InterPro" id="IPR029044">
    <property type="entry name" value="Nucleotide-diphossugar_trans"/>
</dbReference>
<feature type="domain" description="Glycosyltransferase 2-like" evidence="5">
    <location>
        <begin position="8"/>
        <end position="172"/>
    </location>
</feature>
<dbReference type="PANTHER" id="PTHR43179:SF12">
    <property type="entry name" value="GALACTOFURANOSYLTRANSFERASE GLFT2"/>
    <property type="match status" value="1"/>
</dbReference>
<comment type="similarity">
    <text evidence="2">Belongs to the glycosyltransferase 2 family.</text>
</comment>
<evidence type="ECO:0000256" key="3">
    <source>
        <dbReference type="ARBA" id="ARBA00022676"/>
    </source>
</evidence>
<comment type="pathway">
    <text evidence="1">Cell wall biogenesis; cell wall polysaccharide biosynthesis.</text>
</comment>
<gene>
    <name evidence="6" type="ORF">FRY98_04400</name>
</gene>
<dbReference type="Gene3D" id="3.90.550.10">
    <property type="entry name" value="Spore Coat Polysaccharide Biosynthesis Protein SpsA, Chain A"/>
    <property type="match status" value="1"/>
</dbReference>
<organism evidence="6 7">
    <name type="scientific">Paenibacillus faecis</name>
    <dbReference type="NCBI Taxonomy" id="862114"/>
    <lineage>
        <taxon>Bacteria</taxon>
        <taxon>Bacillati</taxon>
        <taxon>Bacillota</taxon>
        <taxon>Bacilli</taxon>
        <taxon>Bacillales</taxon>
        <taxon>Paenibacillaceae</taxon>
        <taxon>Paenibacillus</taxon>
    </lineage>
</organism>
<dbReference type="GO" id="GO:0016757">
    <property type="term" value="F:glycosyltransferase activity"/>
    <property type="evidence" value="ECO:0007669"/>
    <property type="project" value="UniProtKB-KW"/>
</dbReference>
<comment type="caution">
    <text evidence="6">The sequence shown here is derived from an EMBL/GenBank/DDBJ whole genome shotgun (WGS) entry which is preliminary data.</text>
</comment>
<dbReference type="RefSeq" id="WP_148450506.1">
    <property type="nucleotide sequence ID" value="NZ_VSDO01000001.1"/>
</dbReference>